<evidence type="ECO:0000313" key="3">
    <source>
        <dbReference type="EMBL" id="OZS75031.1"/>
    </source>
</evidence>
<protein>
    <recommendedName>
        <fullName evidence="2">Fimbrial-type adhesion domain-containing protein</fullName>
    </recommendedName>
</protein>
<evidence type="ECO:0000313" key="4">
    <source>
        <dbReference type="Proteomes" id="UP000216001"/>
    </source>
</evidence>
<name>A0A264VUN9_PRORE</name>
<dbReference type="InterPro" id="IPR036937">
    <property type="entry name" value="Adhesion_dom_fimbrial_sf"/>
</dbReference>
<dbReference type="PANTHER" id="PTHR33420">
    <property type="entry name" value="FIMBRIAL SUBUNIT ELFA-RELATED"/>
    <property type="match status" value="1"/>
</dbReference>
<dbReference type="PANTHER" id="PTHR33420:SF26">
    <property type="entry name" value="FIMBRIAL SUBUNIT"/>
    <property type="match status" value="1"/>
</dbReference>
<dbReference type="EMBL" id="NOWC01000007">
    <property type="protein sequence ID" value="OZS75031.1"/>
    <property type="molecule type" value="Genomic_DNA"/>
</dbReference>
<dbReference type="GO" id="GO:0043709">
    <property type="term" value="P:cell adhesion involved in single-species biofilm formation"/>
    <property type="evidence" value="ECO:0007669"/>
    <property type="project" value="TreeGrafter"/>
</dbReference>
<gene>
    <name evidence="3" type="ORF">CHI95_07725</name>
</gene>
<dbReference type="SUPFAM" id="SSF49401">
    <property type="entry name" value="Bacterial adhesins"/>
    <property type="match status" value="1"/>
</dbReference>
<dbReference type="InterPro" id="IPR050263">
    <property type="entry name" value="Bact_Fimbrial_Adh_Pro"/>
</dbReference>
<dbReference type="InterPro" id="IPR008966">
    <property type="entry name" value="Adhesion_dom_sf"/>
</dbReference>
<feature type="chain" id="PRO_5012108150" description="Fimbrial-type adhesion domain-containing protein" evidence="1">
    <location>
        <begin position="18"/>
        <end position="167"/>
    </location>
</feature>
<dbReference type="Gene3D" id="2.60.40.1090">
    <property type="entry name" value="Fimbrial-type adhesion domain"/>
    <property type="match status" value="1"/>
</dbReference>
<dbReference type="AlphaFoldDB" id="A0A264VUN9"/>
<reference evidence="3 4" key="1">
    <citation type="submission" date="2017-07" db="EMBL/GenBank/DDBJ databases">
        <title>blaIMP-27 on transferable plasmids in Proteus mirabilis and Providencia rettgeri.</title>
        <authorList>
            <person name="Potter R."/>
        </authorList>
    </citation>
    <scope>NUCLEOTIDE SEQUENCE [LARGE SCALE GENOMIC DNA]</scope>
    <source>
        <strain evidence="3 4">PR1</strain>
    </source>
</reference>
<proteinExistence type="predicted"/>
<dbReference type="InterPro" id="IPR000259">
    <property type="entry name" value="Adhesion_dom_fimbrial"/>
</dbReference>
<accession>A0A264VUN9</accession>
<sequence>MKLSILLTAFFASNLIAKPTQLQVDVNGTFNIDTPPCSLESNNTESIHFGELDYNSLLQTQYTSQKKPLNIVLKCHTPAKMSVYATGQNVSGVDNIFKTTHPSIGVFIEDALGEKLNGITKPRAAALPQPGSMTFALKAGLMKTGNEEMKTGSFSYNVAVVIDVTHF</sequence>
<comment type="caution">
    <text evidence="3">The sequence shown here is derived from an EMBL/GenBank/DDBJ whole genome shotgun (WGS) entry which is preliminary data.</text>
</comment>
<organism evidence="3 4">
    <name type="scientific">Providencia rettgeri</name>
    <dbReference type="NCBI Taxonomy" id="587"/>
    <lineage>
        <taxon>Bacteria</taxon>
        <taxon>Pseudomonadati</taxon>
        <taxon>Pseudomonadota</taxon>
        <taxon>Gammaproteobacteria</taxon>
        <taxon>Enterobacterales</taxon>
        <taxon>Morganellaceae</taxon>
        <taxon>Providencia</taxon>
    </lineage>
</organism>
<feature type="signal peptide" evidence="1">
    <location>
        <begin position="1"/>
        <end position="17"/>
    </location>
</feature>
<keyword evidence="1" id="KW-0732">Signal</keyword>
<evidence type="ECO:0000259" key="2">
    <source>
        <dbReference type="Pfam" id="PF00419"/>
    </source>
</evidence>
<evidence type="ECO:0000256" key="1">
    <source>
        <dbReference type="SAM" id="SignalP"/>
    </source>
</evidence>
<feature type="domain" description="Fimbrial-type adhesion" evidence="2">
    <location>
        <begin position="33"/>
        <end position="164"/>
    </location>
</feature>
<dbReference type="GO" id="GO:0009289">
    <property type="term" value="C:pilus"/>
    <property type="evidence" value="ECO:0007669"/>
    <property type="project" value="InterPro"/>
</dbReference>
<dbReference type="Pfam" id="PF00419">
    <property type="entry name" value="Fimbrial"/>
    <property type="match status" value="1"/>
</dbReference>
<dbReference type="Proteomes" id="UP000216001">
    <property type="component" value="Unassembled WGS sequence"/>
</dbReference>
<dbReference type="RefSeq" id="WP_094961288.1">
    <property type="nucleotide sequence ID" value="NZ_ABDWLN020000053.1"/>
</dbReference>